<keyword evidence="6 15" id="KW-0863">Zinc-finger</keyword>
<evidence type="ECO:0000256" key="7">
    <source>
        <dbReference type="ARBA" id="ARBA00022801"/>
    </source>
</evidence>
<keyword evidence="7" id="KW-0378">Hydrolase</keyword>
<dbReference type="InterPro" id="IPR012319">
    <property type="entry name" value="FPG_cat"/>
</dbReference>
<dbReference type="Gene3D" id="1.10.8.50">
    <property type="match status" value="1"/>
</dbReference>
<keyword evidence="8" id="KW-0862">Zinc</keyword>
<dbReference type="InterPro" id="IPR000214">
    <property type="entry name" value="Znf_DNA_glyclase/AP_lyase"/>
</dbReference>
<dbReference type="SMART" id="SM00898">
    <property type="entry name" value="Fapy_DNA_glyco"/>
    <property type="match status" value="1"/>
</dbReference>
<evidence type="ECO:0000256" key="10">
    <source>
        <dbReference type="ARBA" id="ARBA00023204"/>
    </source>
</evidence>
<evidence type="ECO:0000313" key="18">
    <source>
        <dbReference type="EMBL" id="MDC5696129.1"/>
    </source>
</evidence>
<keyword evidence="12" id="KW-0511">Multifunctional enzyme</keyword>
<evidence type="ECO:0000256" key="2">
    <source>
        <dbReference type="ARBA" id="ARBA00009409"/>
    </source>
</evidence>
<proteinExistence type="inferred from homology"/>
<evidence type="ECO:0000256" key="13">
    <source>
        <dbReference type="ARBA" id="ARBA00023295"/>
    </source>
</evidence>
<evidence type="ECO:0000256" key="11">
    <source>
        <dbReference type="ARBA" id="ARBA00023239"/>
    </source>
</evidence>
<evidence type="ECO:0000256" key="4">
    <source>
        <dbReference type="ARBA" id="ARBA00022723"/>
    </source>
</evidence>
<evidence type="ECO:0000313" key="19">
    <source>
        <dbReference type="Proteomes" id="UP001150259"/>
    </source>
</evidence>
<gene>
    <name evidence="18" type="ORF">OO014_02580</name>
</gene>
<evidence type="ECO:0000256" key="9">
    <source>
        <dbReference type="ARBA" id="ARBA00023125"/>
    </source>
</evidence>
<keyword evidence="13" id="KW-0326">Glycosidase</keyword>
<dbReference type="SUPFAM" id="SSF81624">
    <property type="entry name" value="N-terminal domain of MutM-like DNA repair proteins"/>
    <property type="match status" value="1"/>
</dbReference>
<evidence type="ECO:0000259" key="16">
    <source>
        <dbReference type="PROSITE" id="PS51066"/>
    </source>
</evidence>
<evidence type="ECO:0000256" key="1">
    <source>
        <dbReference type="ARBA" id="ARBA00001947"/>
    </source>
</evidence>
<dbReference type="Proteomes" id="UP001150259">
    <property type="component" value="Unassembled WGS sequence"/>
</dbReference>
<dbReference type="RefSeq" id="WP_272460706.1">
    <property type="nucleotide sequence ID" value="NZ_JAPFQL010000006.1"/>
</dbReference>
<reference evidence="18 19" key="1">
    <citation type="submission" date="2022-11" db="EMBL/GenBank/DDBJ databases">
        <title>Anaerobic phenanthrene biodegradation by a DNRA strain PheN6.</title>
        <authorList>
            <person name="Zhang Z."/>
        </authorList>
    </citation>
    <scope>NUCLEOTIDE SEQUENCE [LARGE SCALE GENOMIC DNA]</scope>
    <source>
        <strain evidence="18 19">PheN6</strain>
    </source>
</reference>
<comment type="similarity">
    <text evidence="2">Belongs to the FPG family.</text>
</comment>
<sequence>MPEGHTIHALAARLNRTLGGERLAVSSPQGRFAADAALLDGRPLDQATARGKHLFIDFEDLILHVHLGLIGSFHVKHAVQYDSPGTPARLRLEGRSHVAELRGPMICALVDEEDRQSVLAKLGPDPLHRPDQDTGALRSWDRIARSRKAIADLLLDQSVVAGVGNVYRCEVLFRHRIDPFTPGKELGRVLWERVWNDLVILLPLGMAFSQILTMQDQVDAAAEMVADGSSLSITEALTGERLGDHFERRFHTYKRTGQPCDRCGRIVREQLIGGRTLYWCPGCQRRRRR</sequence>
<dbReference type="InterPro" id="IPR010663">
    <property type="entry name" value="Znf_FPG/IleRS"/>
</dbReference>
<evidence type="ECO:0000256" key="3">
    <source>
        <dbReference type="ARBA" id="ARBA00012720"/>
    </source>
</evidence>
<dbReference type="PANTHER" id="PTHR42697:SF3">
    <property type="entry name" value="ENDONUCLEASE 8 1"/>
    <property type="match status" value="1"/>
</dbReference>
<organism evidence="18 19">
    <name type="scientific">Intrasporangium calvum</name>
    <dbReference type="NCBI Taxonomy" id="53358"/>
    <lineage>
        <taxon>Bacteria</taxon>
        <taxon>Bacillati</taxon>
        <taxon>Actinomycetota</taxon>
        <taxon>Actinomycetes</taxon>
        <taxon>Micrococcales</taxon>
        <taxon>Intrasporangiaceae</taxon>
        <taxon>Intrasporangium</taxon>
    </lineage>
</organism>
<keyword evidence="19" id="KW-1185">Reference proteome</keyword>
<dbReference type="PROSITE" id="PS01242">
    <property type="entry name" value="ZF_FPG_1"/>
    <property type="match status" value="1"/>
</dbReference>
<dbReference type="EMBL" id="JAPFQL010000006">
    <property type="protein sequence ID" value="MDC5696129.1"/>
    <property type="molecule type" value="Genomic_DNA"/>
</dbReference>
<dbReference type="SMART" id="SM01232">
    <property type="entry name" value="H2TH"/>
    <property type="match status" value="1"/>
</dbReference>
<dbReference type="Pfam" id="PF06831">
    <property type="entry name" value="H2TH"/>
    <property type="match status" value="1"/>
</dbReference>
<evidence type="ECO:0000256" key="5">
    <source>
        <dbReference type="ARBA" id="ARBA00022763"/>
    </source>
</evidence>
<feature type="domain" description="Formamidopyrimidine-DNA glycosylase catalytic" evidence="17">
    <location>
        <begin position="2"/>
        <end position="88"/>
    </location>
</feature>
<comment type="cofactor">
    <cofactor evidence="1">
        <name>Zn(2+)</name>
        <dbReference type="ChEBI" id="CHEBI:29105"/>
    </cofactor>
</comment>
<dbReference type="PROSITE" id="PS51068">
    <property type="entry name" value="FPG_CAT"/>
    <property type="match status" value="1"/>
</dbReference>
<dbReference type="SUPFAM" id="SSF46946">
    <property type="entry name" value="S13-like H2TH domain"/>
    <property type="match status" value="1"/>
</dbReference>
<feature type="domain" description="FPG-type" evidence="16">
    <location>
        <begin position="251"/>
        <end position="285"/>
    </location>
</feature>
<evidence type="ECO:0000259" key="17">
    <source>
        <dbReference type="PROSITE" id="PS51068"/>
    </source>
</evidence>
<dbReference type="InterPro" id="IPR010979">
    <property type="entry name" value="Ribosomal_uS13-like_H2TH"/>
</dbReference>
<dbReference type="PROSITE" id="PS51066">
    <property type="entry name" value="ZF_FPG_2"/>
    <property type="match status" value="1"/>
</dbReference>
<protein>
    <recommendedName>
        <fullName evidence="3">DNA-(apurinic or apyrimidinic site) lyase</fullName>
        <ecNumber evidence="3">4.2.99.18</ecNumber>
    </recommendedName>
</protein>
<evidence type="ECO:0000256" key="15">
    <source>
        <dbReference type="PROSITE-ProRule" id="PRU00391"/>
    </source>
</evidence>
<comment type="catalytic activity">
    <reaction evidence="14">
        <text>2'-deoxyribonucleotide-(2'-deoxyribose 5'-phosphate)-2'-deoxyribonucleotide-DNA = a 3'-end 2'-deoxyribonucleotide-(2,3-dehydro-2,3-deoxyribose 5'-phosphate)-DNA + a 5'-end 5'-phospho-2'-deoxyribonucleoside-DNA + H(+)</text>
        <dbReference type="Rhea" id="RHEA:66592"/>
        <dbReference type="Rhea" id="RHEA-COMP:13180"/>
        <dbReference type="Rhea" id="RHEA-COMP:16897"/>
        <dbReference type="Rhea" id="RHEA-COMP:17067"/>
        <dbReference type="ChEBI" id="CHEBI:15378"/>
        <dbReference type="ChEBI" id="CHEBI:136412"/>
        <dbReference type="ChEBI" id="CHEBI:157695"/>
        <dbReference type="ChEBI" id="CHEBI:167181"/>
        <dbReference type="EC" id="4.2.99.18"/>
    </reaction>
</comment>
<dbReference type="SUPFAM" id="SSF57716">
    <property type="entry name" value="Glucocorticoid receptor-like (DNA-binding domain)"/>
    <property type="match status" value="1"/>
</dbReference>
<keyword evidence="9" id="KW-0238">DNA-binding</keyword>
<dbReference type="CDD" id="cd08970">
    <property type="entry name" value="AcNei1_N"/>
    <property type="match status" value="1"/>
</dbReference>
<dbReference type="EC" id="4.2.99.18" evidence="3"/>
<dbReference type="Pfam" id="PF01149">
    <property type="entry name" value="Fapy_DNA_glyco"/>
    <property type="match status" value="1"/>
</dbReference>
<keyword evidence="4" id="KW-0479">Metal-binding</keyword>
<keyword evidence="5" id="KW-0227">DNA damage</keyword>
<dbReference type="InterPro" id="IPR015887">
    <property type="entry name" value="DNA_glyclase_Znf_dom_DNA_BS"/>
</dbReference>
<evidence type="ECO:0000256" key="6">
    <source>
        <dbReference type="ARBA" id="ARBA00022771"/>
    </source>
</evidence>
<keyword evidence="10" id="KW-0234">DNA repair</keyword>
<evidence type="ECO:0000256" key="8">
    <source>
        <dbReference type="ARBA" id="ARBA00022833"/>
    </source>
</evidence>
<name>A0ABT5GDC4_9MICO</name>
<dbReference type="InterPro" id="IPR015886">
    <property type="entry name" value="H2TH_FPG"/>
</dbReference>
<keyword evidence="11" id="KW-0456">Lyase</keyword>
<evidence type="ECO:0000256" key="12">
    <source>
        <dbReference type="ARBA" id="ARBA00023268"/>
    </source>
</evidence>
<dbReference type="InterPro" id="IPR035937">
    <property type="entry name" value="FPG_N"/>
</dbReference>
<evidence type="ECO:0000256" key="14">
    <source>
        <dbReference type="ARBA" id="ARBA00044632"/>
    </source>
</evidence>
<dbReference type="PANTHER" id="PTHR42697">
    <property type="entry name" value="ENDONUCLEASE 8"/>
    <property type="match status" value="1"/>
</dbReference>
<dbReference type="Gene3D" id="3.20.190.10">
    <property type="entry name" value="MutM-like, N-terminal"/>
    <property type="match status" value="1"/>
</dbReference>
<dbReference type="Pfam" id="PF06827">
    <property type="entry name" value="zf-FPG_IleRS"/>
    <property type="match status" value="1"/>
</dbReference>
<accession>A0ABT5GDC4</accession>
<comment type="caution">
    <text evidence="18">The sequence shown here is derived from an EMBL/GenBank/DDBJ whole genome shotgun (WGS) entry which is preliminary data.</text>
</comment>